<evidence type="ECO:0000313" key="3">
    <source>
        <dbReference type="RefSeq" id="XP_022342536.1"/>
    </source>
</evidence>
<dbReference type="AlphaFoldDB" id="A0A8B8ERG5"/>
<dbReference type="Proteomes" id="UP000694844">
    <property type="component" value="Chromosome 1"/>
</dbReference>
<protein>
    <submittedName>
        <fullName evidence="2 3">Heat shock 70 kDa protein 12A-like</fullName>
    </submittedName>
</protein>
<dbReference type="InterPro" id="IPR043129">
    <property type="entry name" value="ATPase_NBD"/>
</dbReference>
<dbReference type="PANTHER" id="PTHR14187">
    <property type="entry name" value="ALPHA KINASE/ELONGATION FACTOR 2 KINASE"/>
    <property type="match status" value="1"/>
</dbReference>
<dbReference type="RefSeq" id="XP_022342536.1">
    <property type="nucleotide sequence ID" value="XM_022486828.1"/>
</dbReference>
<dbReference type="CDD" id="cd10229">
    <property type="entry name" value="ASKHA_NBD_HSP70_HSPA12"/>
    <property type="match status" value="1"/>
</dbReference>
<gene>
    <name evidence="2 3" type="primary">LOC111136167</name>
</gene>
<name>A0A8B8ERG5_CRAVI</name>
<dbReference type="SUPFAM" id="SSF53067">
    <property type="entry name" value="Actin-like ATPase domain"/>
    <property type="match status" value="2"/>
</dbReference>
<dbReference type="OrthoDB" id="6103589at2759"/>
<organism evidence="1 3">
    <name type="scientific">Crassostrea virginica</name>
    <name type="common">Eastern oyster</name>
    <dbReference type="NCBI Taxonomy" id="6565"/>
    <lineage>
        <taxon>Eukaryota</taxon>
        <taxon>Metazoa</taxon>
        <taxon>Spiralia</taxon>
        <taxon>Lophotrochozoa</taxon>
        <taxon>Mollusca</taxon>
        <taxon>Bivalvia</taxon>
        <taxon>Autobranchia</taxon>
        <taxon>Pteriomorphia</taxon>
        <taxon>Ostreida</taxon>
        <taxon>Ostreoidea</taxon>
        <taxon>Ostreidae</taxon>
        <taxon>Crassostrea</taxon>
    </lineage>
</organism>
<evidence type="ECO:0000313" key="2">
    <source>
        <dbReference type="RefSeq" id="XP_022342529.1"/>
    </source>
</evidence>
<reference evidence="3" key="2">
    <citation type="submission" date="2025-04" db="UniProtKB">
        <authorList>
            <consortium name="RefSeq"/>
        </authorList>
    </citation>
    <scope>IDENTIFICATION</scope>
    <source>
        <tissue evidence="3">Whole sample</tissue>
    </source>
</reference>
<dbReference type="Gene3D" id="3.30.420.40">
    <property type="match status" value="2"/>
</dbReference>
<accession>A0A8B8ERG5</accession>
<reference evidence="1" key="1">
    <citation type="submission" date="2024-06" db="UniProtKB">
        <authorList>
            <consortium name="RefSeq"/>
        </authorList>
    </citation>
    <scope>NUCLEOTIDE SEQUENCE [LARGE SCALE GENOMIC DNA]</scope>
    <source>
        <tissue evidence="2">Whole sample</tissue>
    </source>
</reference>
<proteinExistence type="predicted"/>
<evidence type="ECO:0000313" key="1">
    <source>
        <dbReference type="Proteomes" id="UP000694844"/>
    </source>
</evidence>
<dbReference type="KEGG" id="cvn:111136167"/>
<dbReference type="GeneID" id="111136167"/>
<sequence length="586" mass="65632">MAVSSLDYLWVAAIDFGTTFSGYAFGGREELEVNPTKTSAPVWQAADGGLISSKTPTTVLLDKDENLVEFGFDAETAYAELSEDEEHEEYYYFRRFKMMLYDKVRKSNLTVDTKIADIRGRELKALTVISHAIRYLKDHLTKSLENRGSGIKTEEILWVLTVPAIWDDTAKLFMRKAAQEAGIPAYQLMIALEPEAASIYCKHLPVEKLEGSNSICAFQPGSKYLVLDAGGGTVDITVHEVKRNGHLKELDRASGGDWGGTSVDMAFKEALAEIVTEGMIEGYCHKHTGDYISLFRDFEIKKRKCGIGNDSNPLITLKVPVTFTEECKDTMGEDLTTLTNKSRFKNHFYWKSDKVRIDMPTFEGFFQPACNGIINHVKELFRSPKVKDVKKILMVGGFSESPLLQDAIRKAFPDCQVIVPQEAGLAVLRGAVVFGYNPKAIDSRIAKYTYGVDMHTRFDPGKHLESKKDVINGIEYCKDIFDRHVQKGQELIVDEAQAERSYVPLTSQQKRLGFDIYTSMLDDPLYIDSCKNIGKFSVVLPEGAEKDRSVSVRMIFGKTELTAEAIVVKTGNATPAEFELPEDEKI</sequence>
<dbReference type="RefSeq" id="XP_022342529.1">
    <property type="nucleotide sequence ID" value="XM_022486821.1"/>
</dbReference>
<keyword evidence="1" id="KW-1185">Reference proteome</keyword>
<dbReference type="PANTHER" id="PTHR14187:SF5">
    <property type="entry name" value="HEAT SHOCK 70 KDA PROTEIN 12A"/>
    <property type="match status" value="1"/>
</dbReference>